<dbReference type="EMBL" id="JAVLET010000005">
    <property type="protein sequence ID" value="KAL0469281.1"/>
    <property type="molecule type" value="Genomic_DNA"/>
</dbReference>
<dbReference type="InterPro" id="IPR027974">
    <property type="entry name" value="DUF4470"/>
</dbReference>
<protein>
    <recommendedName>
        <fullName evidence="2">DUF4470 domain-containing protein</fullName>
    </recommendedName>
</protein>
<comment type="caution">
    <text evidence="3">The sequence shown here is derived from an EMBL/GenBank/DDBJ whole genome shotgun (WGS) entry which is preliminary data.</text>
</comment>
<accession>A0ABR3DBZ4</accession>
<evidence type="ECO:0000313" key="4">
    <source>
        <dbReference type="Proteomes" id="UP001451303"/>
    </source>
</evidence>
<organism evidence="3 4">
    <name type="scientific">Neurospora intermedia</name>
    <dbReference type="NCBI Taxonomy" id="5142"/>
    <lineage>
        <taxon>Eukaryota</taxon>
        <taxon>Fungi</taxon>
        <taxon>Dikarya</taxon>
        <taxon>Ascomycota</taxon>
        <taxon>Pezizomycotina</taxon>
        <taxon>Sordariomycetes</taxon>
        <taxon>Sordariomycetidae</taxon>
        <taxon>Sordariales</taxon>
        <taxon>Sordariaceae</taxon>
        <taxon>Neurospora</taxon>
    </lineage>
</organism>
<dbReference type="Pfam" id="PF14737">
    <property type="entry name" value="DUF4470"/>
    <property type="match status" value="1"/>
</dbReference>
<proteinExistence type="predicted"/>
<keyword evidence="4" id="KW-1185">Reference proteome</keyword>
<feature type="compositionally biased region" description="Basic and acidic residues" evidence="1">
    <location>
        <begin position="42"/>
        <end position="67"/>
    </location>
</feature>
<feature type="domain" description="DUF4470" evidence="2">
    <location>
        <begin position="15"/>
        <end position="144"/>
    </location>
</feature>
<feature type="region of interest" description="Disordered" evidence="1">
    <location>
        <begin position="1154"/>
        <end position="1176"/>
    </location>
</feature>
<evidence type="ECO:0000259" key="2">
    <source>
        <dbReference type="Pfam" id="PF14737"/>
    </source>
</evidence>
<sequence length="1216" mass="136339">MLTPVGTGVLRYSYPMGDTPAVCLTQDIPPSFRVRARARTTKRGDTKGKEKEGEKENDRQDEGSDNDHKDPISILLLGCGDLRKILFTINHDKGRQLDITCCDNERSIVARNTLFLTLLIDMNSQTPLPVSPQDLFPVYYHLYLPSRLASLIVAQARKLIDVSDSLETWHASTYGRGGIRFCDSYSLFRARQVWQCWAQFDGDGNGDPAVTDVDFKAKFEADLAATRSVKTDERVDSTGYGLVYTAVRSAAPAADEDMRHLNDLHQRFWRVGSLSLQNSDAVRKESRLVNPMFVTPDVGRVRMHWGLDPLLGFPLAEAYTRTVNEPEDVSAPQKVVALVMEKFAAWCQSFKNAWAERSVVTRWFVGDAIAFGHTLQGCANGVTVNAHWYRSRHSFRRLKLDGEDYQPGSPTPAPLSFMVIDTSNLIDDLGALNVLVVTSPLLENNLAATIYTEMLTRYHRTCKDEADNLLCGPLSTVALLLDDDHNSTHERSLAAFLKLIKGRVQAILALIEKEPRREAHGDSEPIADYTPELRAWLHLFGVVSNNNTHLMPRSERLWKLQTWRKIPPVMCVTVVVPQHKSVVVGRLERDNLAVGMPTFPGDNKSCHGFAAVQREVTRVRGSKSIFKTIMRLPNLEGKYHLMVSFMVPTSTSMVKVQFRRTPNAADYGDVLGPGLTIHETPLHNYDQVVITRYPPRVRRIPTVYEFPRTLPPPDLSASATIAAGMDEIRSEITPLTASLQFTCPELNSCLAKGYTADYRLVSPCTYLITLSGSFTASTYDIKSMSESLFVHRDGPETCAWESSFPFSFPLLTDIFTADLITGPVSPDNNSIELLVSTIRPADTREIGASPSWIYPILLSPPLPHSASPVPYFSVTPISWSLPYLPCIDDLPVLDIQKLRSFRSSWRRFNLWLKNHTYTLSHWEHEHTETQPESLQEDLLSIGELSWLQWKKMVQGMMLGFTAVVGRRQNIFAVCPGGDQQRVVGMVFFVSCLRLDVANRCVLLDGAVLVRTAETAALIDGLEKELNDCADATAPAWTEAELDTSLKYFNTTREGIHLWKEILPAHVERCRTWEHDAERCEYLHRAGATGVIIPITDDTEDSSVLCGCGNGRVSGHDSIPKKVWERIKKHLVRVAISPPFGCPFVEEPYVPEIKKNVNNPTPRPPPPPPKLKDGRELDHTFPVCENTKYLYCSRPCRKADTARHTKEECQGGKGKNK</sequence>
<name>A0ABR3DBZ4_NEUIN</name>
<evidence type="ECO:0000256" key="1">
    <source>
        <dbReference type="SAM" id="MobiDB-lite"/>
    </source>
</evidence>
<dbReference type="Proteomes" id="UP001451303">
    <property type="component" value="Unassembled WGS sequence"/>
</dbReference>
<evidence type="ECO:0000313" key="3">
    <source>
        <dbReference type="EMBL" id="KAL0469281.1"/>
    </source>
</evidence>
<gene>
    <name evidence="3" type="ORF">QR685DRAFT_572306</name>
</gene>
<feature type="region of interest" description="Disordered" evidence="1">
    <location>
        <begin position="34"/>
        <end position="67"/>
    </location>
</feature>
<reference evidence="3 4" key="1">
    <citation type="submission" date="2023-09" db="EMBL/GenBank/DDBJ databases">
        <title>Multi-omics analysis of a traditional fermented food reveals byproduct-associated fungal strains for waste-to-food upcycling.</title>
        <authorList>
            <consortium name="Lawrence Berkeley National Laboratory"/>
            <person name="Rekdal V.M."/>
            <person name="Villalobos-Escobedo J.M."/>
            <person name="Rodriguez-Valeron N."/>
            <person name="Garcia M.O."/>
            <person name="Vasquez D.P."/>
            <person name="Damayanti I."/>
            <person name="Sorensen P.M."/>
            <person name="Baidoo E.E."/>
            <person name="De Carvalho A.C."/>
            <person name="Riley R."/>
            <person name="Lipzen A."/>
            <person name="He G."/>
            <person name="Yan M."/>
            <person name="Haridas S."/>
            <person name="Daum C."/>
            <person name="Yoshinaga Y."/>
            <person name="Ng V."/>
            <person name="Grigoriev I.V."/>
            <person name="Munk R."/>
            <person name="Nuraida L."/>
            <person name="Wijaya C.H."/>
            <person name="Morales P.-C."/>
            <person name="Keasling J.D."/>
        </authorList>
    </citation>
    <scope>NUCLEOTIDE SEQUENCE [LARGE SCALE GENOMIC DNA]</scope>
    <source>
        <strain evidence="3 4">FGSC 2613</strain>
    </source>
</reference>